<comment type="similarity">
    <text evidence="7">Belongs to the binding-protein-dependent transport system permease family.</text>
</comment>
<keyword evidence="2 7" id="KW-0813">Transport</keyword>
<dbReference type="PANTHER" id="PTHR43005:SF1">
    <property type="entry name" value="SPERMIDINE_PUTRESCINE TRANSPORT SYSTEM PERMEASE PROTEIN"/>
    <property type="match status" value="1"/>
</dbReference>
<dbReference type="PROSITE" id="PS50928">
    <property type="entry name" value="ABC_TM1"/>
    <property type="match status" value="1"/>
</dbReference>
<keyword evidence="6 7" id="KW-0472">Membrane</keyword>
<name>A0ABR7N9E9_9FIRM</name>
<comment type="subcellular location">
    <subcellularLocation>
        <location evidence="1 7">Cell membrane</location>
        <topology evidence="1 7">Multi-pass membrane protein</topology>
    </subcellularLocation>
</comment>
<evidence type="ECO:0000313" key="9">
    <source>
        <dbReference type="EMBL" id="MBC8573031.1"/>
    </source>
</evidence>
<evidence type="ECO:0000259" key="8">
    <source>
        <dbReference type="PROSITE" id="PS50928"/>
    </source>
</evidence>
<comment type="caution">
    <text evidence="9">The sequence shown here is derived from an EMBL/GenBank/DDBJ whole genome shotgun (WGS) entry which is preliminary data.</text>
</comment>
<feature type="transmembrane region" description="Helical" evidence="7">
    <location>
        <begin position="115"/>
        <end position="138"/>
    </location>
</feature>
<sequence>MEQQTEKVKKQNSFGSILNQWTSFLMLMPAIASLLIVSIYPTVKTIWMSFFDKSILKKEEPFIGLANYIESFSKAGTWQTIFNTLFFAIVSLVLGVSLAMLIATKLIKPYPLRGFFRAMFLIPWVTPPLVASIVWRFIFSENFSPINSILLKLHLIKVPVNFLGSTATFLGVSEPLIVLTIINVWSIFPFLMVMFIAGLQTVPQEIYEAARMDGAGKMATFWKITVPCIRPVITSSIVLELIWQFNNFNISYMVTNGGPLGLTKTMAVEVYQAAFTNYRYGYASALSIIMMLIALIPSIFYIRSSLKPEN</sequence>
<dbReference type="InterPro" id="IPR000515">
    <property type="entry name" value="MetI-like"/>
</dbReference>
<protein>
    <submittedName>
        <fullName evidence="9">Sugar ABC transporter permease</fullName>
    </submittedName>
</protein>
<evidence type="ECO:0000256" key="6">
    <source>
        <dbReference type="ARBA" id="ARBA00023136"/>
    </source>
</evidence>
<dbReference type="InterPro" id="IPR035906">
    <property type="entry name" value="MetI-like_sf"/>
</dbReference>
<dbReference type="Proteomes" id="UP000657421">
    <property type="component" value="Unassembled WGS sequence"/>
</dbReference>
<gene>
    <name evidence="9" type="ORF">H8716_08045</name>
</gene>
<dbReference type="Gene3D" id="1.10.3720.10">
    <property type="entry name" value="MetI-like"/>
    <property type="match status" value="1"/>
</dbReference>
<keyword evidence="3" id="KW-1003">Cell membrane</keyword>
<evidence type="ECO:0000256" key="5">
    <source>
        <dbReference type="ARBA" id="ARBA00022989"/>
    </source>
</evidence>
<dbReference type="PANTHER" id="PTHR43005">
    <property type="entry name" value="BLR7065 PROTEIN"/>
    <property type="match status" value="1"/>
</dbReference>
<keyword evidence="5 7" id="KW-1133">Transmembrane helix</keyword>
<dbReference type="EMBL" id="JACRSZ010000007">
    <property type="protein sequence ID" value="MBC8573031.1"/>
    <property type="molecule type" value="Genomic_DNA"/>
</dbReference>
<evidence type="ECO:0000313" key="10">
    <source>
        <dbReference type="Proteomes" id="UP000657421"/>
    </source>
</evidence>
<feature type="transmembrane region" description="Helical" evidence="7">
    <location>
        <begin position="176"/>
        <end position="199"/>
    </location>
</feature>
<accession>A0ABR7N9E9</accession>
<evidence type="ECO:0000256" key="7">
    <source>
        <dbReference type="RuleBase" id="RU363032"/>
    </source>
</evidence>
<feature type="transmembrane region" description="Helical" evidence="7">
    <location>
        <begin position="21"/>
        <end position="43"/>
    </location>
</feature>
<evidence type="ECO:0000256" key="3">
    <source>
        <dbReference type="ARBA" id="ARBA00022475"/>
    </source>
</evidence>
<proteinExistence type="inferred from homology"/>
<feature type="transmembrane region" description="Helical" evidence="7">
    <location>
        <begin position="81"/>
        <end position="103"/>
    </location>
</feature>
<keyword evidence="10" id="KW-1185">Reference proteome</keyword>
<organism evidence="9 10">
    <name type="scientific">Jingyaoa shaoxingensis</name>
    <dbReference type="NCBI Taxonomy" id="2763671"/>
    <lineage>
        <taxon>Bacteria</taxon>
        <taxon>Bacillati</taxon>
        <taxon>Bacillota</taxon>
        <taxon>Clostridia</taxon>
        <taxon>Lachnospirales</taxon>
        <taxon>Lachnospiraceae</taxon>
        <taxon>Jingyaoa</taxon>
    </lineage>
</organism>
<evidence type="ECO:0000256" key="2">
    <source>
        <dbReference type="ARBA" id="ARBA00022448"/>
    </source>
</evidence>
<dbReference type="RefSeq" id="WP_249308060.1">
    <property type="nucleotide sequence ID" value="NZ_JACRSZ010000007.1"/>
</dbReference>
<feature type="domain" description="ABC transmembrane type-1" evidence="8">
    <location>
        <begin position="81"/>
        <end position="301"/>
    </location>
</feature>
<evidence type="ECO:0000256" key="4">
    <source>
        <dbReference type="ARBA" id="ARBA00022692"/>
    </source>
</evidence>
<evidence type="ECO:0000256" key="1">
    <source>
        <dbReference type="ARBA" id="ARBA00004651"/>
    </source>
</evidence>
<reference evidence="9 10" key="1">
    <citation type="submission" date="2020-08" db="EMBL/GenBank/DDBJ databases">
        <title>Genome public.</title>
        <authorList>
            <person name="Liu C."/>
            <person name="Sun Q."/>
        </authorList>
    </citation>
    <scope>NUCLEOTIDE SEQUENCE [LARGE SCALE GENOMIC DNA]</scope>
    <source>
        <strain evidence="9 10">NSJ-46</strain>
    </source>
</reference>
<dbReference type="Pfam" id="PF00528">
    <property type="entry name" value="BPD_transp_1"/>
    <property type="match status" value="1"/>
</dbReference>
<feature type="transmembrane region" description="Helical" evidence="7">
    <location>
        <begin position="280"/>
        <end position="302"/>
    </location>
</feature>
<dbReference type="SUPFAM" id="SSF161098">
    <property type="entry name" value="MetI-like"/>
    <property type="match status" value="1"/>
</dbReference>
<dbReference type="CDD" id="cd06261">
    <property type="entry name" value="TM_PBP2"/>
    <property type="match status" value="1"/>
</dbReference>
<keyword evidence="4 7" id="KW-0812">Transmembrane</keyword>